<protein>
    <submittedName>
        <fullName evidence="6">Isoprenylcysteine carboxylmethyltransferase family protein</fullName>
    </submittedName>
</protein>
<sequence length="215" mass="24320">MKIKSFSSVVPLIFTITGYLLGGSFVVYLFCKLNTFEEKVMFLVMVSTYILWSAWEVRITLSELKKEDEKKDKSTLELAGIIKNFMLVGALAASSSIHAVSWCVGYGLICLGIILRAASIKAIGSAYSHRIRELVGKPITTGPYKIIRHPSYMGTLIIHTGLVVVLFNTFSLIGLILWYLNAIYRIRVEEKQLFKNKYYAAYAKSTVYRLIPVIW</sequence>
<organism evidence="6">
    <name type="scientific">Paenibacillus sp. AN1007</name>
    <dbReference type="NCBI Taxonomy" id="3151385"/>
    <lineage>
        <taxon>Bacteria</taxon>
        <taxon>Bacillati</taxon>
        <taxon>Bacillota</taxon>
        <taxon>Bacilli</taxon>
        <taxon>Bacillales</taxon>
        <taxon>Paenibacillaceae</taxon>
        <taxon>Paenibacillus</taxon>
    </lineage>
</organism>
<dbReference type="Gene3D" id="1.20.120.1630">
    <property type="match status" value="1"/>
</dbReference>
<keyword evidence="4 5" id="KW-0472">Membrane</keyword>
<dbReference type="GO" id="GO:0016020">
    <property type="term" value="C:membrane"/>
    <property type="evidence" value="ECO:0007669"/>
    <property type="project" value="UniProtKB-SubCell"/>
</dbReference>
<feature type="transmembrane region" description="Helical" evidence="5">
    <location>
        <begin position="42"/>
        <end position="61"/>
    </location>
</feature>
<feature type="transmembrane region" description="Helical" evidence="5">
    <location>
        <begin position="12"/>
        <end position="30"/>
    </location>
</feature>
<dbReference type="PANTHER" id="PTHR43847:SF1">
    <property type="entry name" value="BLL3993 PROTEIN"/>
    <property type="match status" value="1"/>
</dbReference>
<keyword evidence="2 5" id="KW-0812">Transmembrane</keyword>
<evidence type="ECO:0000313" key="6">
    <source>
        <dbReference type="EMBL" id="XCP96812.1"/>
    </source>
</evidence>
<evidence type="ECO:0000256" key="3">
    <source>
        <dbReference type="ARBA" id="ARBA00022989"/>
    </source>
</evidence>
<dbReference type="RefSeq" id="WP_366295355.1">
    <property type="nucleotide sequence ID" value="NZ_CP159992.1"/>
</dbReference>
<dbReference type="AlphaFoldDB" id="A0AAU8NGH3"/>
<dbReference type="InterPro" id="IPR052527">
    <property type="entry name" value="Metal_cation-efflux_comp"/>
</dbReference>
<evidence type="ECO:0000256" key="5">
    <source>
        <dbReference type="SAM" id="Phobius"/>
    </source>
</evidence>
<accession>A0AAU8NGH3</accession>
<name>A0AAU8NGH3_9BACL</name>
<dbReference type="PANTHER" id="PTHR43847">
    <property type="entry name" value="BLL3993 PROTEIN"/>
    <property type="match status" value="1"/>
</dbReference>
<gene>
    <name evidence="6" type="ORF">ABXS70_08955</name>
</gene>
<proteinExistence type="predicted"/>
<evidence type="ECO:0000256" key="1">
    <source>
        <dbReference type="ARBA" id="ARBA00004141"/>
    </source>
</evidence>
<dbReference type="GO" id="GO:0004671">
    <property type="term" value="F:protein C-terminal S-isoprenylcysteine carboxyl O-methyltransferase activity"/>
    <property type="evidence" value="ECO:0007669"/>
    <property type="project" value="InterPro"/>
</dbReference>
<reference evidence="6" key="1">
    <citation type="submission" date="2024-05" db="EMBL/GenBank/DDBJ databases">
        <title>Draft genome assemblies of 36 bacteria isolated from hibernating arctic ground squirrels.</title>
        <authorList>
            <person name="McKee H."/>
            <person name="Mullen L."/>
            <person name="Drown D.M."/>
            <person name="Duddleston K.N."/>
        </authorList>
    </citation>
    <scope>NUCLEOTIDE SEQUENCE</scope>
    <source>
        <strain evidence="6">AN1007</strain>
    </source>
</reference>
<feature type="transmembrane region" description="Helical" evidence="5">
    <location>
        <begin position="156"/>
        <end position="180"/>
    </location>
</feature>
<feature type="transmembrane region" description="Helical" evidence="5">
    <location>
        <begin position="106"/>
        <end position="127"/>
    </location>
</feature>
<dbReference type="InterPro" id="IPR007269">
    <property type="entry name" value="ICMT_MeTrfase"/>
</dbReference>
<evidence type="ECO:0000256" key="4">
    <source>
        <dbReference type="ARBA" id="ARBA00023136"/>
    </source>
</evidence>
<comment type="subcellular location">
    <subcellularLocation>
        <location evidence="1">Membrane</location>
        <topology evidence="1">Multi-pass membrane protein</topology>
    </subcellularLocation>
</comment>
<dbReference type="EMBL" id="CP159992">
    <property type="protein sequence ID" value="XCP96812.1"/>
    <property type="molecule type" value="Genomic_DNA"/>
</dbReference>
<evidence type="ECO:0000256" key="2">
    <source>
        <dbReference type="ARBA" id="ARBA00022692"/>
    </source>
</evidence>
<dbReference type="Pfam" id="PF04140">
    <property type="entry name" value="ICMT"/>
    <property type="match status" value="1"/>
</dbReference>
<keyword evidence="3 5" id="KW-1133">Transmembrane helix</keyword>